<dbReference type="PROSITE" id="PS00892">
    <property type="entry name" value="HIT_1"/>
    <property type="match status" value="1"/>
</dbReference>
<dbReference type="Gene3D" id="3.30.428.10">
    <property type="entry name" value="HIT-like"/>
    <property type="match status" value="1"/>
</dbReference>
<dbReference type="PRINTS" id="PR00332">
    <property type="entry name" value="HISTRIAD"/>
</dbReference>
<reference evidence="5 6" key="1">
    <citation type="submission" date="2019-01" db="EMBL/GenBank/DDBJ databases">
        <title>Lactibacter flavus gen. nov., sp. nov., a novel bacterium of the family Propionibacteriaceae isolated from raw milk and dairy products.</title>
        <authorList>
            <person name="Huptas C."/>
            <person name="Wenning M."/>
            <person name="Breitenwieser F."/>
            <person name="Doll E."/>
            <person name="Von Neubeck M."/>
            <person name="Busse H.-J."/>
            <person name="Scherer S."/>
        </authorList>
    </citation>
    <scope>NUCLEOTIDE SEQUENCE [LARGE SCALE GENOMIC DNA]</scope>
    <source>
        <strain evidence="5 6">KCTC 33808</strain>
    </source>
</reference>
<keyword evidence="6" id="KW-1185">Reference proteome</keyword>
<dbReference type="EMBL" id="SDMQ01000021">
    <property type="protein sequence ID" value="TBT82558.1"/>
    <property type="molecule type" value="Genomic_DNA"/>
</dbReference>
<evidence type="ECO:0000256" key="3">
    <source>
        <dbReference type="PROSITE-ProRule" id="PRU00464"/>
    </source>
</evidence>
<sequence>MSDCIFCRIVAGEIPSRQVHADEHAIAFLDMEPFKTGHTLVVPRAHVTDALADADVLASIAPAIAATGKLLVEKLGASGMNVLSNVGEDAGQSVFHLHVHLVPRYADDAGMGGLLTRTASGDLDEVHRRITG</sequence>
<feature type="active site" description="Tele-AMP-histidine intermediate" evidence="1">
    <location>
        <position position="98"/>
    </location>
</feature>
<dbReference type="SUPFAM" id="SSF54197">
    <property type="entry name" value="HIT-like"/>
    <property type="match status" value="1"/>
</dbReference>
<accession>A0A4Q9KAN6</accession>
<dbReference type="InterPro" id="IPR011146">
    <property type="entry name" value="HIT-like"/>
</dbReference>
<comment type="caution">
    <text evidence="5">The sequence shown here is derived from an EMBL/GenBank/DDBJ whole genome shotgun (WGS) entry which is preliminary data.</text>
</comment>
<dbReference type="GO" id="GO:0009117">
    <property type="term" value="P:nucleotide metabolic process"/>
    <property type="evidence" value="ECO:0007669"/>
    <property type="project" value="TreeGrafter"/>
</dbReference>
<dbReference type="Pfam" id="PF01230">
    <property type="entry name" value="HIT"/>
    <property type="match status" value="1"/>
</dbReference>
<dbReference type="PANTHER" id="PTHR46648">
    <property type="entry name" value="HIT FAMILY PROTEIN 1"/>
    <property type="match status" value="1"/>
</dbReference>
<name>A0A4Q9KAN6_9ACTN</name>
<dbReference type="RefSeq" id="WP_131170089.1">
    <property type="nucleotide sequence ID" value="NZ_SDMQ01000021.1"/>
</dbReference>
<dbReference type="InterPro" id="IPR001310">
    <property type="entry name" value="Histidine_triad_HIT"/>
</dbReference>
<evidence type="ECO:0000256" key="2">
    <source>
        <dbReference type="PIRSR" id="PIRSR601310-3"/>
    </source>
</evidence>
<dbReference type="OrthoDB" id="9784774at2"/>
<dbReference type="PANTHER" id="PTHR46648:SF1">
    <property type="entry name" value="ADENOSINE 5'-MONOPHOSPHORAMIDASE HNT1"/>
    <property type="match status" value="1"/>
</dbReference>
<dbReference type="AlphaFoldDB" id="A0A4Q9KAN6"/>
<evidence type="ECO:0000313" key="6">
    <source>
        <dbReference type="Proteomes" id="UP000292373"/>
    </source>
</evidence>
<organism evidence="5 6">
    <name type="scientific">Propioniciclava sinopodophylli</name>
    <dbReference type="NCBI Taxonomy" id="1837344"/>
    <lineage>
        <taxon>Bacteria</taxon>
        <taxon>Bacillati</taxon>
        <taxon>Actinomycetota</taxon>
        <taxon>Actinomycetes</taxon>
        <taxon>Propionibacteriales</taxon>
        <taxon>Propionibacteriaceae</taxon>
        <taxon>Propioniciclava</taxon>
    </lineage>
</organism>
<dbReference type="PROSITE" id="PS51084">
    <property type="entry name" value="HIT_2"/>
    <property type="match status" value="1"/>
</dbReference>
<feature type="domain" description="HIT" evidence="4">
    <location>
        <begin position="5"/>
        <end position="111"/>
    </location>
</feature>
<feature type="short sequence motif" description="Histidine triad motif" evidence="2 3">
    <location>
        <begin position="96"/>
        <end position="100"/>
    </location>
</feature>
<protein>
    <submittedName>
        <fullName evidence="5">HIT family protein</fullName>
    </submittedName>
</protein>
<dbReference type="InterPro" id="IPR036265">
    <property type="entry name" value="HIT-like_sf"/>
</dbReference>
<dbReference type="Proteomes" id="UP000292373">
    <property type="component" value="Unassembled WGS sequence"/>
</dbReference>
<dbReference type="GO" id="GO:0003824">
    <property type="term" value="F:catalytic activity"/>
    <property type="evidence" value="ECO:0007669"/>
    <property type="project" value="InterPro"/>
</dbReference>
<evidence type="ECO:0000259" key="4">
    <source>
        <dbReference type="PROSITE" id="PS51084"/>
    </source>
</evidence>
<evidence type="ECO:0000313" key="5">
    <source>
        <dbReference type="EMBL" id="TBT82558.1"/>
    </source>
</evidence>
<evidence type="ECO:0000256" key="1">
    <source>
        <dbReference type="PIRSR" id="PIRSR601310-1"/>
    </source>
</evidence>
<gene>
    <name evidence="5" type="ORF">ET989_14110</name>
</gene>
<proteinExistence type="predicted"/>
<dbReference type="InterPro" id="IPR019808">
    <property type="entry name" value="Histidine_triad_CS"/>
</dbReference>